<evidence type="ECO:0008006" key="3">
    <source>
        <dbReference type="Google" id="ProtNLM"/>
    </source>
</evidence>
<evidence type="ECO:0000313" key="1">
    <source>
        <dbReference type="EMBL" id="GAF03069.1"/>
    </source>
</evidence>
<organism evidence="1 2">
    <name type="scientific">Saccharicrinis fermentans DSM 9555 = JCM 21142</name>
    <dbReference type="NCBI Taxonomy" id="869213"/>
    <lineage>
        <taxon>Bacteria</taxon>
        <taxon>Pseudomonadati</taxon>
        <taxon>Bacteroidota</taxon>
        <taxon>Bacteroidia</taxon>
        <taxon>Marinilabiliales</taxon>
        <taxon>Marinilabiliaceae</taxon>
        <taxon>Saccharicrinis</taxon>
    </lineage>
</organism>
<dbReference type="eggNOG" id="COG1470">
    <property type="taxonomic scope" value="Bacteria"/>
</dbReference>
<dbReference type="EMBL" id="BAMD01000017">
    <property type="protein sequence ID" value="GAF03069.1"/>
    <property type="molecule type" value="Genomic_DNA"/>
</dbReference>
<dbReference type="Proteomes" id="UP000019402">
    <property type="component" value="Unassembled WGS sequence"/>
</dbReference>
<dbReference type="AlphaFoldDB" id="W7YL66"/>
<dbReference type="Pfam" id="PF18939">
    <property type="entry name" value="DUF5686"/>
    <property type="match status" value="1"/>
</dbReference>
<dbReference type="OrthoDB" id="983143at2"/>
<name>W7YL66_9BACT</name>
<dbReference type="SUPFAM" id="SSF49464">
    <property type="entry name" value="Carboxypeptidase regulatory domain-like"/>
    <property type="match status" value="1"/>
</dbReference>
<accession>W7YL66</accession>
<gene>
    <name evidence="1" type="ORF">JCM21142_41726</name>
</gene>
<dbReference type="InterPro" id="IPR008969">
    <property type="entry name" value="CarboxyPept-like_regulatory"/>
</dbReference>
<evidence type="ECO:0000313" key="2">
    <source>
        <dbReference type="Proteomes" id="UP000019402"/>
    </source>
</evidence>
<keyword evidence="2" id="KW-1185">Reference proteome</keyword>
<dbReference type="InterPro" id="IPR043741">
    <property type="entry name" value="DUF5686"/>
</dbReference>
<comment type="caution">
    <text evidence="1">The sequence shown here is derived from an EMBL/GenBank/DDBJ whole genome shotgun (WGS) entry which is preliminary data.</text>
</comment>
<protein>
    <recommendedName>
        <fullName evidence="3">TonB-linked outer membrane protein, SusC/RagA family</fullName>
    </recommendedName>
</protein>
<dbReference type="STRING" id="869213.GCA_000517085_00097"/>
<dbReference type="Gene3D" id="2.60.40.1120">
    <property type="entry name" value="Carboxypeptidase-like, regulatory domain"/>
    <property type="match status" value="1"/>
</dbReference>
<reference evidence="1 2" key="1">
    <citation type="journal article" date="2014" name="Genome Announc.">
        <title>Draft Genome Sequence of Cytophaga fermentans JCM 21142T, a Facultative Anaerobe Isolated from Marine Mud.</title>
        <authorList>
            <person name="Starns D."/>
            <person name="Oshima K."/>
            <person name="Suda W."/>
            <person name="Iino T."/>
            <person name="Yuki M."/>
            <person name="Inoue J."/>
            <person name="Kitamura K."/>
            <person name="Iida T."/>
            <person name="Darby A."/>
            <person name="Hattori M."/>
            <person name="Ohkuma M."/>
        </authorList>
    </citation>
    <scope>NUCLEOTIDE SEQUENCE [LARGE SCALE GENOMIC DNA]</scope>
    <source>
        <strain evidence="1 2">JCM 21142</strain>
    </source>
</reference>
<sequence length="854" mass="99188">MVTSSDGAPIPFASIYIKELTTGTTSNLMGEYSVELPSGISHVSFQALSFAKVQLEVNMEGHDIVKNIELKAQDYKIKEVRVFSGNEDPAYGIIRKSIGLAPYFLRQIKHYKANVYLKGGFDMNKVPRLFRKQLKEQGIEEGKSYLAESVNEITFNSPNRYVHKQISKRSTIPNDGEDEVLGFLNYSFYDSESDLAISPISRKALSFYKYRYEGFFQEGDYYVNKIKVIPKRKNQKLFAGYIYIVDKLWNLHSVDLLNEQFFGKIRIKQVQEQVKGKAWLPVSHHFDVDVKMMGFNVEANYGGSVKYDEVELNSGLPVPSSLKIAYAEVESEQAFLREMEAEKPLSKNQQKVEALLKKDDLSNREMMKLSRLMEKENKSVESLGKGLRLESQDSLYQIVRDTVSADAIDWNEIRPIPLTKSEIESFGIRDSLTLALAGMNADSVDYAKEPSAFSKGYGKILFGGKHYSSDSTFRIKYDGLLNPMSFGFNAVDGLTFHQKFKIKKLLDPKGRVDFFPELKYSFGRKNMMWKLRSVWGVDYITHTKFFMEGGQWSRDFNGTSGISPFVNMVSSLLLKDNYMKLYKDNYFLLGGRSYIANGLMFNLQLRYQNLHRMENSTQYSLAYPGRNYRDNNEVLYHMDPELFRGRRALDVEAQIDYTPKYYYRINGNYKRMVHSDYPTFMLRYKGGFSDLWSADSRYDLLVLGISQKLEWSFMYHLTYDMSAGYFFDHSSMHFSHFKHFNTSEIPVSFKSWERNFNLLNDYEYSTNEWYLEGHFSYSTPYLLIKNIPFLQDKLWNENIYLSHLTQADFRNYNEVGYGISQLFLVANIGVFAGFEEMQFERWGFRLSFNLGSLE</sequence>
<proteinExistence type="predicted"/>
<dbReference type="RefSeq" id="WP_044212685.1">
    <property type="nucleotide sequence ID" value="NZ_BAMD01000017.1"/>
</dbReference>
<dbReference type="Pfam" id="PF13715">
    <property type="entry name" value="CarbopepD_reg_2"/>
    <property type="match status" value="1"/>
</dbReference>